<feature type="region of interest" description="Disordered" evidence="1">
    <location>
        <begin position="2468"/>
        <end position="2519"/>
    </location>
</feature>
<feature type="domain" description="SAP" evidence="2">
    <location>
        <begin position="524"/>
        <end position="558"/>
    </location>
</feature>
<feature type="compositionally biased region" description="Basic and acidic residues" evidence="1">
    <location>
        <begin position="2468"/>
        <end position="2478"/>
    </location>
</feature>
<evidence type="ECO:0000259" key="2">
    <source>
        <dbReference type="PROSITE" id="PS50800"/>
    </source>
</evidence>
<evidence type="ECO:0000313" key="4">
    <source>
        <dbReference type="Proteomes" id="UP001642464"/>
    </source>
</evidence>
<feature type="region of interest" description="Disordered" evidence="1">
    <location>
        <begin position="1227"/>
        <end position="1268"/>
    </location>
</feature>
<feature type="compositionally biased region" description="Basic and acidic residues" evidence="1">
    <location>
        <begin position="2488"/>
        <end position="2504"/>
    </location>
</feature>
<evidence type="ECO:0000313" key="3">
    <source>
        <dbReference type="EMBL" id="CAK8991519.1"/>
    </source>
</evidence>
<protein>
    <submittedName>
        <fullName evidence="3">Copia protein</fullName>
    </submittedName>
</protein>
<feature type="compositionally biased region" description="Low complexity" evidence="1">
    <location>
        <begin position="694"/>
        <end position="703"/>
    </location>
</feature>
<sequence>MANVQMPGTPFWKDDEIVMDKDGIPHFTGHRPELMKEYRKRVIFAYRMLEGEGDTPEKEARDLSKKKKRFGPKLLNALHGEAWRCCQSLLEDQDKLTREDGYKEVFRCLQAIEKVTIVKKTEQFDQFFEKGFRKRGQALDIYLRSRRQDWYDLQDLDDQTKMSDDLLAYFILKQCGLSREERRQILLNSGSEYNLDAIEKSMRVSFHDVHERERTRQMSDHRKGSGKFRRNYAHMIEEEDPIEEFDEPDYDPIDENADVVVDEAFVSGDFELDAADGNANEPSDYGASDDDEIYEAYAAMEKQRRTYQDSRRKLRETQKSRGFFKGNRNKPDQNGDDSRKAAIEREKARTRCSACGRLGHWAGDSACNKASRGGPYRGGKSKGKGRGKNKQRAYAAADEPLYFNLGLSDDDEASAFMIHHKEEDEQGQMEQDAGWTELDDKRKTPTYAASVGSDSSWSRIAPGYNDMTMPMPAPEVLFPELERPEDYMPQLPNARLQRQMPVLVRDAHINVIQVANLDVLKPDLSKFNVRQLQEECSKYDLKVSGKKDELQARLEAFYNGEPIQRKGCSKQFVQLEQGTLDEYGRLVHSKSENVVPLTSRKSGSGAGPSSSVAAKPEAKPSAKAPPQKQVQQNERAYMSQETSPTSPSPESEARFFRSLGTPPSEERMFRSGRAAPILEDLERMGRISGTRSPTTTTTSQQTSKIAHGGLTSSPLRVGEILPGVPCAVCNQPLCLRQNRTSGNLFFGCAMFGKTNCRFTMRQEEGYHQAQRAAAIAARRNDLEPNVTAGRRTENSIEPPAAEKDEEVVPSETLQQHHQIGEAPGELDESRICLLDTACTSCMHSKAWRVAYERHLSAGQGCEKTSNLKTFHFADGSSTSGQVNVWKIPVVIGGRPGAIMSAEIETGTTPLLLSISAMEALGMTLFMKERMVLIGSLDVKVPMIKTRTKHLALDLTGSMAISEDEFGSEPLCKSRNDDLYLYLVEEASYQIFDGEYFETQANEAVSLKHEQVLKVGPQGIHLSDKRGEISKRRVNELEKASKTQRALDRRTWFALHRSFTEAEQLVLGSNSKGARSRQAAAYPPDLCRAVCQGILHTMKLDYPSLVQQAFHLSYPVEGGDMDVDEGTVDADIEVVGEEPAGDVWEREQNKIVRKHLFPRKALFSPMSTETMPCDFRELLPQRTTFLQFEDGTTQTFEDCWTDVHDPFKTGQLFWKGRTEIAIQPLLEEDPPEPEGVVEAEPDGDANMVPAPETPAPATPGGPLRRKRPRTRQLQRGFWQEVSNTDVADLLQRTKEWLVERASNDWQILPLTEDLGRDWESVESAEAEVVLILVADKAKKLRKPQPHASPAEVPLRKSFLLLRNGSCLTTGWEELAQLAPSSQVRPLVAQQRELCVIVFGKPLGDIEQPVEADPRAQAKELQRAQKWASLPRELKLAIRRVHVNLGHASVTQMLRALRVSKASEVAIRACRLFRCEACPRVAPPKKQRPSKLPLTEEFNVQIGLDVFQCKDADGHNWSWLNILCQGTCFQIAVLLEQTHANPTSEEVIKAFDIGWVSWAGYPEFGVYFQSAAKASPWQIGQVERSGFSPAQWVLGRQTRLPADLTDESEVTRLGALSLSLTPTSRFYQKSKLRFAAREAFVKVSCSDALKLRKVKPSRGPFPVGSYVFYYDASDTAPGPECWRGVARVVGHEGSHTVWLSHRGLLIAVSPEHLAFAMDEEVQHWLNVGTETELMDAQPGAGGTGFIDLRALPKPKTTELDTVREGEEQLEIEDKPPGQIQDMSPSAKGDLEYEPSEAPVPEATEQALAPAPAEDMSSGSTSMARMRYESERDAKKHRRDSEFFARKERERKEKRDARLQQLQQQAALTPLPPMETAEFDPELHDYHQASPSKRLPAVSENPETEAQEREAKRLRGDLPPDDADGLFCYHVVEHPQLLKQRARESYANKIDDYLSRNVSLDDFLFAFRRNVFDEHYQAMYDHAMQATPGQSAGKKKGRKEVYLKDLPPEVRNQFLQPGGSDDREWQAWQEKEAVDVLSEAESQLIREKRPDLIIPTRWVRTNKNDGLEKAKKAIYGFSEAARMFWIALKGHLNSDGWEESRLEPALFYLRDGGADGKQLRGILVTHVDDVEGGIDPSYMDIAFARSSKALEYATNHFKEFVFRGREIKQHVDGHIDVSMRNYSLSTRKIHIPNARRAQVESSLTSEEFAEFQSGAGELGWLTRQLRCDLCFENGVIQRSKTDACVGDLIRLRQYLAQARRAADFRLRFWSDVDLEHGVLIHLADSGHANGTPESDDIKRYRSVGGYFLLVANPEILDDKPSRANILAFQSGQTKRVCRSTLAAEASHLAEAVEAGDWCCCLLEEALHGNLNLKDWPSVIHRRQRAYVTDARSVFDYLHKDATSTSTDKRMAIEGALLRETVRQPNAVVKWIDGMQNIANVLTKANAEKDTLRAFLRDGITSLVQSEANKLLKEKKRQERQRSNAKKKKAEQKKEANVERRKKLAAELRDDEDANASGSSNQK</sequence>
<feature type="region of interest" description="Disordered" evidence="1">
    <location>
        <begin position="1755"/>
        <end position="1875"/>
    </location>
</feature>
<reference evidence="3 4" key="1">
    <citation type="submission" date="2024-02" db="EMBL/GenBank/DDBJ databases">
        <authorList>
            <person name="Chen Y."/>
            <person name="Shah S."/>
            <person name="Dougan E. K."/>
            <person name="Thang M."/>
            <person name="Chan C."/>
        </authorList>
    </citation>
    <scope>NUCLEOTIDE SEQUENCE [LARGE SCALE GENOMIC DNA]</scope>
</reference>
<feature type="compositionally biased region" description="Basic and acidic residues" evidence="1">
    <location>
        <begin position="329"/>
        <end position="344"/>
    </location>
</feature>
<feature type="compositionally biased region" description="Low complexity" evidence="1">
    <location>
        <begin position="607"/>
        <end position="632"/>
    </location>
</feature>
<dbReference type="PROSITE" id="PS50800">
    <property type="entry name" value="SAP"/>
    <property type="match status" value="1"/>
</dbReference>
<feature type="region of interest" description="Disordered" evidence="1">
    <location>
        <begin position="594"/>
        <end position="710"/>
    </location>
</feature>
<feature type="region of interest" description="Disordered" evidence="1">
    <location>
        <begin position="302"/>
        <end position="344"/>
    </location>
</feature>
<feature type="compositionally biased region" description="Low complexity" evidence="1">
    <location>
        <begin position="1856"/>
        <end position="1865"/>
    </location>
</feature>
<dbReference type="Proteomes" id="UP001642464">
    <property type="component" value="Unassembled WGS sequence"/>
</dbReference>
<dbReference type="InterPro" id="IPR003034">
    <property type="entry name" value="SAP_dom"/>
</dbReference>
<comment type="caution">
    <text evidence="3">The sequence shown here is derived from an EMBL/GenBank/DDBJ whole genome shotgun (WGS) entry which is preliminary data.</text>
</comment>
<feature type="compositionally biased region" description="Basic and acidic residues" evidence="1">
    <location>
        <begin position="302"/>
        <end position="319"/>
    </location>
</feature>
<gene>
    <name evidence="3" type="ORF">SCF082_LOCUS2693</name>
</gene>
<feature type="compositionally biased region" description="Basic and acidic residues" evidence="1">
    <location>
        <begin position="1755"/>
        <end position="1773"/>
    </location>
</feature>
<proteinExistence type="predicted"/>
<dbReference type="InterPro" id="IPR036361">
    <property type="entry name" value="SAP_dom_sf"/>
</dbReference>
<keyword evidence="4" id="KW-1185">Reference proteome</keyword>
<feature type="compositionally biased region" description="Basic and acidic residues" evidence="1">
    <location>
        <begin position="1903"/>
        <end position="1915"/>
    </location>
</feature>
<feature type="compositionally biased region" description="Low complexity" evidence="1">
    <location>
        <begin position="641"/>
        <end position="650"/>
    </location>
</feature>
<dbReference type="EMBL" id="CAXAMM010001333">
    <property type="protein sequence ID" value="CAK8991519.1"/>
    <property type="molecule type" value="Genomic_DNA"/>
</dbReference>
<evidence type="ECO:0000256" key="1">
    <source>
        <dbReference type="SAM" id="MobiDB-lite"/>
    </source>
</evidence>
<feature type="compositionally biased region" description="Basic residues" evidence="1">
    <location>
        <begin position="379"/>
        <end position="391"/>
    </location>
</feature>
<feature type="compositionally biased region" description="Acidic residues" evidence="1">
    <location>
        <begin position="1227"/>
        <end position="1242"/>
    </location>
</feature>
<feature type="region of interest" description="Disordered" evidence="1">
    <location>
        <begin position="364"/>
        <end position="392"/>
    </location>
</feature>
<dbReference type="SMART" id="SM00513">
    <property type="entry name" value="SAP"/>
    <property type="match status" value="1"/>
</dbReference>
<dbReference type="Pfam" id="PF02037">
    <property type="entry name" value="SAP"/>
    <property type="match status" value="1"/>
</dbReference>
<dbReference type="Gene3D" id="1.10.720.30">
    <property type="entry name" value="SAP domain"/>
    <property type="match status" value="1"/>
</dbReference>
<dbReference type="SUPFAM" id="SSF68906">
    <property type="entry name" value="SAP domain"/>
    <property type="match status" value="1"/>
</dbReference>
<name>A0ABP0HQU3_9DINO</name>
<feature type="region of interest" description="Disordered" evidence="1">
    <location>
        <begin position="1887"/>
        <end position="1915"/>
    </location>
</feature>
<feature type="compositionally biased region" description="Basic and acidic residues" evidence="1">
    <location>
        <begin position="1823"/>
        <end position="1855"/>
    </location>
</feature>
<organism evidence="3 4">
    <name type="scientific">Durusdinium trenchii</name>
    <dbReference type="NCBI Taxonomy" id="1381693"/>
    <lineage>
        <taxon>Eukaryota</taxon>
        <taxon>Sar</taxon>
        <taxon>Alveolata</taxon>
        <taxon>Dinophyceae</taxon>
        <taxon>Suessiales</taxon>
        <taxon>Symbiodiniaceae</taxon>
        <taxon>Durusdinium</taxon>
    </lineage>
</organism>
<accession>A0ABP0HQU3</accession>